<feature type="domain" description="Protein kinase" evidence="13">
    <location>
        <begin position="89"/>
        <end position="646"/>
    </location>
</feature>
<organism evidence="14 15">
    <name type="scientific">Calicophoron daubneyi</name>
    <name type="common">Rumen fluke</name>
    <name type="synonym">Paramphistomum daubneyi</name>
    <dbReference type="NCBI Taxonomy" id="300641"/>
    <lineage>
        <taxon>Eukaryota</taxon>
        <taxon>Metazoa</taxon>
        <taxon>Spiralia</taxon>
        <taxon>Lophotrochozoa</taxon>
        <taxon>Platyhelminthes</taxon>
        <taxon>Trematoda</taxon>
        <taxon>Digenea</taxon>
        <taxon>Plagiorchiida</taxon>
        <taxon>Pronocephalata</taxon>
        <taxon>Paramphistomoidea</taxon>
        <taxon>Paramphistomidae</taxon>
        <taxon>Calicophoron</taxon>
    </lineage>
</organism>
<protein>
    <recommendedName>
        <fullName evidence="1">non-specific serine/threonine protein kinase</fullName>
        <ecNumber evidence="1">2.7.11.1</ecNumber>
    </recommendedName>
</protein>
<evidence type="ECO:0000256" key="12">
    <source>
        <dbReference type="SAM" id="MobiDB-lite"/>
    </source>
</evidence>
<dbReference type="Gene3D" id="1.10.510.10">
    <property type="entry name" value="Transferase(Phosphotransferase) domain 1"/>
    <property type="match status" value="2"/>
</dbReference>
<reference evidence="14" key="1">
    <citation type="submission" date="2024-06" db="EMBL/GenBank/DDBJ databases">
        <authorList>
            <person name="Liu X."/>
            <person name="Lenzi L."/>
            <person name="Haldenby T S."/>
            <person name="Uol C."/>
        </authorList>
    </citation>
    <scope>NUCLEOTIDE SEQUENCE</scope>
</reference>
<evidence type="ECO:0000256" key="5">
    <source>
        <dbReference type="ARBA" id="ARBA00022777"/>
    </source>
</evidence>
<dbReference type="InterPro" id="IPR017441">
    <property type="entry name" value="Protein_kinase_ATP_BS"/>
</dbReference>
<dbReference type="Gene3D" id="3.30.200.20">
    <property type="entry name" value="Phosphorylase Kinase, domain 1"/>
    <property type="match status" value="1"/>
</dbReference>
<evidence type="ECO:0000256" key="11">
    <source>
        <dbReference type="PROSITE-ProRule" id="PRU10141"/>
    </source>
</evidence>
<dbReference type="PANTHER" id="PTHR11042">
    <property type="entry name" value="EUKARYOTIC TRANSLATION INITIATION FACTOR 2-ALPHA KINASE EIF2-ALPHA KINASE -RELATED"/>
    <property type="match status" value="1"/>
</dbReference>
<dbReference type="Proteomes" id="UP001497525">
    <property type="component" value="Unassembled WGS sequence"/>
</dbReference>
<keyword evidence="2" id="KW-0723">Serine/threonine-protein kinase</keyword>
<comment type="catalytic activity">
    <reaction evidence="10">
        <text>L-seryl-[protein] + ATP = O-phospho-L-seryl-[protein] + ADP + H(+)</text>
        <dbReference type="Rhea" id="RHEA:17989"/>
        <dbReference type="Rhea" id="RHEA-COMP:9863"/>
        <dbReference type="Rhea" id="RHEA-COMP:11604"/>
        <dbReference type="ChEBI" id="CHEBI:15378"/>
        <dbReference type="ChEBI" id="CHEBI:29999"/>
        <dbReference type="ChEBI" id="CHEBI:30616"/>
        <dbReference type="ChEBI" id="CHEBI:83421"/>
        <dbReference type="ChEBI" id="CHEBI:456216"/>
        <dbReference type="EC" id="2.7.11.1"/>
    </reaction>
    <physiologicalReaction direction="left-to-right" evidence="10">
        <dbReference type="Rhea" id="RHEA:17990"/>
    </physiologicalReaction>
</comment>
<keyword evidence="6 11" id="KW-0067">ATP-binding</keyword>
<evidence type="ECO:0000256" key="2">
    <source>
        <dbReference type="ARBA" id="ARBA00022527"/>
    </source>
</evidence>
<dbReference type="PROSITE" id="PS00108">
    <property type="entry name" value="PROTEIN_KINASE_ST"/>
    <property type="match status" value="1"/>
</dbReference>
<dbReference type="PROSITE" id="PS50011">
    <property type="entry name" value="PROTEIN_KINASE_DOM"/>
    <property type="match status" value="1"/>
</dbReference>
<evidence type="ECO:0000313" key="15">
    <source>
        <dbReference type="Proteomes" id="UP001497525"/>
    </source>
</evidence>
<proteinExistence type="inferred from homology"/>
<dbReference type="GO" id="GO:0005634">
    <property type="term" value="C:nucleus"/>
    <property type="evidence" value="ECO:0007669"/>
    <property type="project" value="TreeGrafter"/>
</dbReference>
<evidence type="ECO:0000256" key="6">
    <source>
        <dbReference type="ARBA" id="ARBA00022840"/>
    </source>
</evidence>
<dbReference type="InterPro" id="IPR008271">
    <property type="entry name" value="Ser/Thr_kinase_AS"/>
</dbReference>
<keyword evidence="4 11" id="KW-0547">Nucleotide-binding</keyword>
<dbReference type="GO" id="GO:0005737">
    <property type="term" value="C:cytoplasm"/>
    <property type="evidence" value="ECO:0007669"/>
    <property type="project" value="TreeGrafter"/>
</dbReference>
<dbReference type="SMART" id="SM00220">
    <property type="entry name" value="S_TKc"/>
    <property type="match status" value="1"/>
</dbReference>
<evidence type="ECO:0000256" key="3">
    <source>
        <dbReference type="ARBA" id="ARBA00022679"/>
    </source>
</evidence>
<evidence type="ECO:0000256" key="4">
    <source>
        <dbReference type="ARBA" id="ARBA00022741"/>
    </source>
</evidence>
<dbReference type="InterPro" id="IPR000719">
    <property type="entry name" value="Prot_kinase_dom"/>
</dbReference>
<accession>A0AAV2T5A5</accession>
<comment type="caution">
    <text evidence="14">The sequence shown here is derived from an EMBL/GenBank/DDBJ whole genome shotgun (WGS) entry which is preliminary data.</text>
</comment>
<dbReference type="PROSITE" id="PS00107">
    <property type="entry name" value="PROTEIN_KINASE_ATP"/>
    <property type="match status" value="1"/>
</dbReference>
<dbReference type="Pfam" id="PF00069">
    <property type="entry name" value="Pkinase"/>
    <property type="match status" value="2"/>
</dbReference>
<evidence type="ECO:0000256" key="9">
    <source>
        <dbReference type="ARBA" id="ARBA00048659"/>
    </source>
</evidence>
<dbReference type="PANTHER" id="PTHR11042:SF160">
    <property type="entry name" value="EUKARYOTIC TRANSLATION INITIATION FACTOR 2-ALPHA KINASE 1"/>
    <property type="match status" value="1"/>
</dbReference>
<dbReference type="EMBL" id="CAXLJL010000090">
    <property type="protein sequence ID" value="CAL5131336.1"/>
    <property type="molecule type" value="Genomic_DNA"/>
</dbReference>
<dbReference type="InterPro" id="IPR050339">
    <property type="entry name" value="CC_SR_Kinase"/>
</dbReference>
<keyword evidence="7" id="KW-0652">Protein synthesis inhibitor</keyword>
<evidence type="ECO:0000256" key="7">
    <source>
        <dbReference type="ARBA" id="ARBA00023193"/>
    </source>
</evidence>
<keyword evidence="5" id="KW-0418">Kinase</keyword>
<sequence length="718" mass="79057">MRGSREDDPPSEGLFGPVLVYDRKYRGLTFVSEEQVRKAVTRLLSVLHANGLECADKLLRRLVNANNIDFMNAISVLDYIEPQFHLDSFSPLSLIGSGGFGSVFKAVHKFDGKEYALKVVSGIRSPRDLDLARSEVAIMARLSHENIIQYVTSWLEYGLIPEVDEVDTGDSVSWSEKHFSSDVTSLSQEPKASSCRSCSSDSADDLSECAKRYPDENLSLSLKGTELIPVNNGAGTSGKASGSHLPRLRLPPMTLFIQLELCQYNLAHWLEDRNRRVGSVRSADQSGESSFWWPTVPHAPVRWLTDQIARGVAYLHSKKMMHRDLKPENVLLCGPDLSDLNDAPCACVPGHLQHTCNASTPSKPQHTDRSHSCYHQLVVKICDFGLARVLSSARRSCFTSSFQQLEHGVNTVPENSANCCGLGSDPLDREGRSPSMSAPAFHTYAPLEVNNGQADLNRLRDSEPATAASSRRHRISPEGVGKQSNSYLKNGEALGTISRTKSSFLLTANLGSALYSAPEAQTPTAPGSYAEPRAFYDYKADIYSMGVIFLQMLYPFSTLHELINCIQRINGSSVDNNLSSNQSSSPFSASSAVYQSTSSLRLFPPGFVASWPYESQIIARMLSLQTQVRPSAAELLHLLSATSEFPDLTNHRITSDTRSELHCYQNDLSPSVKSISSTPASSGGACFNKMIDCLLWRIRELEQERDDALKRLADHGLP</sequence>
<evidence type="ECO:0000259" key="13">
    <source>
        <dbReference type="PROSITE" id="PS50011"/>
    </source>
</evidence>
<evidence type="ECO:0000256" key="10">
    <source>
        <dbReference type="ARBA" id="ARBA00048977"/>
    </source>
</evidence>
<evidence type="ECO:0000256" key="8">
    <source>
        <dbReference type="ARBA" id="ARBA00037982"/>
    </source>
</evidence>
<gene>
    <name evidence="14" type="ORF">CDAUBV1_LOCUS3758</name>
</gene>
<feature type="binding site" evidence="11">
    <location>
        <position position="118"/>
    </location>
    <ligand>
        <name>ATP</name>
        <dbReference type="ChEBI" id="CHEBI:30616"/>
    </ligand>
</feature>
<feature type="region of interest" description="Disordered" evidence="12">
    <location>
        <begin position="461"/>
        <end position="487"/>
    </location>
</feature>
<dbReference type="EC" id="2.7.11.1" evidence="1"/>
<comment type="similarity">
    <text evidence="8">Belongs to the protein kinase superfamily. Ser/Thr protein kinase family. GCN2 subfamily.</text>
</comment>
<evidence type="ECO:0000256" key="1">
    <source>
        <dbReference type="ARBA" id="ARBA00012513"/>
    </source>
</evidence>
<name>A0AAV2T5A5_CALDB</name>
<dbReference type="InterPro" id="IPR011009">
    <property type="entry name" value="Kinase-like_dom_sf"/>
</dbReference>
<dbReference type="GO" id="GO:0005524">
    <property type="term" value="F:ATP binding"/>
    <property type="evidence" value="ECO:0007669"/>
    <property type="project" value="UniProtKB-UniRule"/>
</dbReference>
<evidence type="ECO:0000313" key="14">
    <source>
        <dbReference type="EMBL" id="CAL5131336.1"/>
    </source>
</evidence>
<dbReference type="SUPFAM" id="SSF56112">
    <property type="entry name" value="Protein kinase-like (PK-like)"/>
    <property type="match status" value="1"/>
</dbReference>
<dbReference type="GO" id="GO:0004694">
    <property type="term" value="F:eukaryotic translation initiation factor 2alpha kinase activity"/>
    <property type="evidence" value="ECO:0007669"/>
    <property type="project" value="TreeGrafter"/>
</dbReference>
<comment type="catalytic activity">
    <reaction evidence="9">
        <text>L-threonyl-[protein] + ATP = O-phospho-L-threonyl-[protein] + ADP + H(+)</text>
        <dbReference type="Rhea" id="RHEA:46608"/>
        <dbReference type="Rhea" id="RHEA-COMP:11060"/>
        <dbReference type="Rhea" id="RHEA-COMP:11605"/>
        <dbReference type="ChEBI" id="CHEBI:15378"/>
        <dbReference type="ChEBI" id="CHEBI:30013"/>
        <dbReference type="ChEBI" id="CHEBI:30616"/>
        <dbReference type="ChEBI" id="CHEBI:61977"/>
        <dbReference type="ChEBI" id="CHEBI:456216"/>
        <dbReference type="EC" id="2.7.11.1"/>
    </reaction>
    <physiologicalReaction direction="left-to-right" evidence="9">
        <dbReference type="Rhea" id="RHEA:46609"/>
    </physiologicalReaction>
</comment>
<keyword evidence="3" id="KW-0808">Transferase</keyword>
<dbReference type="AlphaFoldDB" id="A0AAV2T5A5"/>
<dbReference type="GO" id="GO:0017148">
    <property type="term" value="P:negative regulation of translation"/>
    <property type="evidence" value="ECO:0007669"/>
    <property type="project" value="UniProtKB-KW"/>
</dbReference>